<organism evidence="1 2">
    <name type="scientific">Microcystis aeruginosa NIES-44</name>
    <dbReference type="NCBI Taxonomy" id="449439"/>
    <lineage>
        <taxon>Bacteria</taxon>
        <taxon>Bacillati</taxon>
        <taxon>Cyanobacteriota</taxon>
        <taxon>Cyanophyceae</taxon>
        <taxon>Oscillatoriophycideae</taxon>
        <taxon>Chroococcales</taxon>
        <taxon>Microcystaceae</taxon>
        <taxon>Microcystis</taxon>
    </lineage>
</organism>
<dbReference type="Proteomes" id="UP000030321">
    <property type="component" value="Unassembled WGS sequence"/>
</dbReference>
<reference evidence="2" key="1">
    <citation type="journal article" date="2015" name="Genome">
        <title>Whole Genome Sequence of the Non-Microcystin-Producing Microcystis aeruginosa Strain NIES-44.</title>
        <authorList>
            <person name="Okano K."/>
            <person name="Miyata N."/>
            <person name="Ozaki Y."/>
        </authorList>
    </citation>
    <scope>NUCLEOTIDE SEQUENCE [LARGE SCALE GENOMIC DNA]</scope>
    <source>
        <strain evidence="2">NIES-44</strain>
    </source>
</reference>
<evidence type="ECO:0000313" key="1">
    <source>
        <dbReference type="EMBL" id="GAL95433.1"/>
    </source>
</evidence>
<name>A0A0A1W142_MICAE</name>
<accession>A0A0A1W142</accession>
<sequence length="37" mass="4293">MLILIYSGYYLSKLPLVLENLNLLSQSKKHHANFFSP</sequence>
<dbReference type="AlphaFoldDB" id="A0A0A1W142"/>
<comment type="caution">
    <text evidence="1">The sequence shown here is derived from an EMBL/GenBank/DDBJ whole genome shotgun (WGS) entry which is preliminary data.</text>
</comment>
<proteinExistence type="predicted"/>
<protein>
    <submittedName>
        <fullName evidence="1">Uncharacterized protein</fullName>
    </submittedName>
</protein>
<gene>
    <name evidence="1" type="ORF">N44_04288</name>
</gene>
<dbReference type="EMBL" id="BBPA01000070">
    <property type="protein sequence ID" value="GAL95433.1"/>
    <property type="molecule type" value="Genomic_DNA"/>
</dbReference>
<evidence type="ECO:0000313" key="2">
    <source>
        <dbReference type="Proteomes" id="UP000030321"/>
    </source>
</evidence>